<dbReference type="AlphaFoldDB" id="A0A2S4PMJ7"/>
<gene>
    <name evidence="1" type="ORF">EPUL_005253</name>
</gene>
<dbReference type="EMBL" id="PEDP01001726">
    <property type="protein sequence ID" value="POS83285.1"/>
    <property type="molecule type" value="Genomic_DNA"/>
</dbReference>
<protein>
    <submittedName>
        <fullName evidence="1">Uncharacterized protein</fullName>
    </submittedName>
</protein>
<dbReference type="Proteomes" id="UP000237438">
    <property type="component" value="Unassembled WGS sequence"/>
</dbReference>
<evidence type="ECO:0000313" key="1">
    <source>
        <dbReference type="EMBL" id="POS83285.1"/>
    </source>
</evidence>
<organism evidence="1 2">
    <name type="scientific">Erysiphe pulchra</name>
    <dbReference type="NCBI Taxonomy" id="225359"/>
    <lineage>
        <taxon>Eukaryota</taxon>
        <taxon>Fungi</taxon>
        <taxon>Dikarya</taxon>
        <taxon>Ascomycota</taxon>
        <taxon>Pezizomycotina</taxon>
        <taxon>Leotiomycetes</taxon>
        <taxon>Erysiphales</taxon>
        <taxon>Erysiphaceae</taxon>
        <taxon>Erysiphe</taxon>
    </lineage>
</organism>
<reference evidence="1 2" key="1">
    <citation type="submission" date="2017-10" db="EMBL/GenBank/DDBJ databases">
        <title>Development of genomic resources for the powdery mildew, Erysiphe pulchra.</title>
        <authorList>
            <person name="Wadl P.A."/>
            <person name="Mack B.M."/>
            <person name="Moore G."/>
            <person name="Beltz S.B."/>
        </authorList>
    </citation>
    <scope>NUCLEOTIDE SEQUENCE [LARGE SCALE GENOMIC DNA]</scope>
    <source>
        <strain evidence="1">Cflorida</strain>
    </source>
</reference>
<comment type="caution">
    <text evidence="1">The sequence shown here is derived from an EMBL/GenBank/DDBJ whole genome shotgun (WGS) entry which is preliminary data.</text>
</comment>
<name>A0A2S4PMJ7_9PEZI</name>
<evidence type="ECO:0000313" key="2">
    <source>
        <dbReference type="Proteomes" id="UP000237438"/>
    </source>
</evidence>
<keyword evidence="2" id="KW-1185">Reference proteome</keyword>
<sequence>MIHSPRDEAHQIPDYLTKEPREIIERCQYQEIAWYIRLSVCVSVACNVESTLQMYKGDTVKHDSKSAKAKNTPSKNIKEINLDNKLFLRLPLDHEWHNFSPAGLREVIVKHLAASPASIGLIKPVCTGFAISSCSRGAREALLRTNIGLFDTGAKLKPATNWGQTEVTKKKLASEIERVTSIRPTSVRFYGTLNTEAPHWIWIAHFGKYPRPNFRVFDECGSLFKKKKTIDFCKRCYPTRDCPRAPFCGYCGSCIHSQKDCKASTKCSHYGGPHRSDSHKYLASLSRYGGPIKEPLKTFRIVGEWKYQVVTRTKAAEKRATSATESIVISNSQSPKLR</sequence>
<dbReference type="STRING" id="225359.A0A2S4PMJ7"/>
<accession>A0A2S4PMJ7</accession>
<proteinExistence type="predicted"/>